<accession>A0A0H5RBD4</accession>
<organism evidence="1">
    <name type="scientific">Spongospora subterranea</name>
    <dbReference type="NCBI Taxonomy" id="70186"/>
    <lineage>
        <taxon>Eukaryota</taxon>
        <taxon>Sar</taxon>
        <taxon>Rhizaria</taxon>
        <taxon>Endomyxa</taxon>
        <taxon>Phytomyxea</taxon>
        <taxon>Plasmodiophorida</taxon>
        <taxon>Plasmodiophoridae</taxon>
        <taxon>Spongospora</taxon>
    </lineage>
</organism>
<sequence>MGADRVHCQSGFGFVIHQRAPIGCRRASRQGLVHIATIAARSSILTRLWPPPLGWRFFGRVNRVLENRQFAPFEGDDRWSGVRSGARTLRASVRAVLLQCRHHAPERYDVDSGRLLHD</sequence>
<evidence type="ECO:0000313" key="1">
    <source>
        <dbReference type="EMBL" id="CRZ11333.1"/>
    </source>
</evidence>
<name>A0A0H5RBD4_9EUKA</name>
<reference evidence="1" key="1">
    <citation type="submission" date="2015-04" db="EMBL/GenBank/DDBJ databases">
        <title>The genome sequence of the plant pathogenic Rhizarian Plasmodiophora brassicae reveals insights in its biotrophic life cycle and the origin of chitin synthesis.</title>
        <authorList>
            <person name="Schwelm A."/>
            <person name="Fogelqvist J."/>
            <person name="Knaust A."/>
            <person name="Julke S."/>
            <person name="Lilja T."/>
            <person name="Dhandapani V."/>
            <person name="Bonilla-Rosso G."/>
            <person name="Karlsson M."/>
            <person name="Shevchenko A."/>
            <person name="Choi S.R."/>
            <person name="Kim H.G."/>
            <person name="Park J.Y."/>
            <person name="Lim Y.P."/>
            <person name="Ludwig-Muller J."/>
            <person name="Dixelius C."/>
        </authorList>
    </citation>
    <scope>NUCLEOTIDE SEQUENCE</scope>
    <source>
        <tissue evidence="1">Potato root galls</tissue>
    </source>
</reference>
<protein>
    <submittedName>
        <fullName evidence="1">Uncharacterized protein</fullName>
    </submittedName>
</protein>
<proteinExistence type="predicted"/>
<dbReference type="AlphaFoldDB" id="A0A0H5RBD4"/>
<dbReference type="EMBL" id="HACM01010891">
    <property type="protein sequence ID" value="CRZ11333.1"/>
    <property type="molecule type" value="Transcribed_RNA"/>
</dbReference>